<sequence>MLQEAMKTLEDAEAKAAEIVKEAGKKAEAIQAEAKEKANAMIVDANAGSKTDLAAIAVDQKKLETDLAEEALKEASDEIASLKKRASEREGEAVELVIKQLL</sequence>
<accession>A0ABV1EDD3</accession>
<evidence type="ECO:0000256" key="1">
    <source>
        <dbReference type="SAM" id="Coils"/>
    </source>
</evidence>
<evidence type="ECO:0008006" key="4">
    <source>
        <dbReference type="Google" id="ProtNLM"/>
    </source>
</evidence>
<organism evidence="2 3">
    <name type="scientific">Coprococcus ammoniilyticus</name>
    <dbReference type="NCBI Taxonomy" id="2981785"/>
    <lineage>
        <taxon>Bacteria</taxon>
        <taxon>Bacillati</taxon>
        <taxon>Bacillota</taxon>
        <taxon>Clostridia</taxon>
        <taxon>Lachnospirales</taxon>
        <taxon>Lachnospiraceae</taxon>
        <taxon>Coprococcus</taxon>
    </lineage>
</organism>
<name>A0ABV1EDD3_9FIRM</name>
<reference evidence="2 3" key="1">
    <citation type="submission" date="2024-04" db="EMBL/GenBank/DDBJ databases">
        <title>Human intestinal bacterial collection.</title>
        <authorList>
            <person name="Pauvert C."/>
            <person name="Hitch T.C.A."/>
            <person name="Clavel T."/>
        </authorList>
    </citation>
    <scope>NUCLEOTIDE SEQUENCE [LARGE SCALE GENOMIC DNA]</scope>
    <source>
        <strain evidence="2 3">CLA-AA-H141</strain>
    </source>
</reference>
<dbReference type="RefSeq" id="WP_021944909.1">
    <property type="nucleotide sequence ID" value="NZ_JBBNFM010000001.1"/>
</dbReference>
<dbReference type="Gene3D" id="1.20.5.2950">
    <property type="match status" value="1"/>
</dbReference>
<dbReference type="EMBL" id="JBBNFM010000001">
    <property type="protein sequence ID" value="MEQ2452594.1"/>
    <property type="molecule type" value="Genomic_DNA"/>
</dbReference>
<proteinExistence type="predicted"/>
<keyword evidence="3" id="KW-1185">Reference proteome</keyword>
<protein>
    <recommendedName>
        <fullName evidence="4">Vacuolar (H+)-ATPase G subunit</fullName>
    </recommendedName>
</protein>
<feature type="coiled-coil region" evidence="1">
    <location>
        <begin position="2"/>
        <end position="92"/>
    </location>
</feature>
<dbReference type="Proteomes" id="UP001482186">
    <property type="component" value="Unassembled WGS sequence"/>
</dbReference>
<comment type="caution">
    <text evidence="2">The sequence shown here is derived from an EMBL/GenBank/DDBJ whole genome shotgun (WGS) entry which is preliminary data.</text>
</comment>
<evidence type="ECO:0000313" key="3">
    <source>
        <dbReference type="Proteomes" id="UP001482186"/>
    </source>
</evidence>
<gene>
    <name evidence="2" type="ORF">AAAT04_00840</name>
</gene>
<keyword evidence="1" id="KW-0175">Coiled coil</keyword>
<evidence type="ECO:0000313" key="2">
    <source>
        <dbReference type="EMBL" id="MEQ2452594.1"/>
    </source>
</evidence>